<dbReference type="Proteomes" id="UP000678393">
    <property type="component" value="Unassembled WGS sequence"/>
</dbReference>
<comment type="caution">
    <text evidence="1">The sequence shown here is derived from an EMBL/GenBank/DDBJ whole genome shotgun (WGS) entry which is preliminary data.</text>
</comment>
<dbReference type="SUPFAM" id="SSF48350">
    <property type="entry name" value="GTPase activation domain, GAP"/>
    <property type="match status" value="1"/>
</dbReference>
<keyword evidence="2" id="KW-1185">Reference proteome</keyword>
<dbReference type="OrthoDB" id="9994905at2759"/>
<sequence>MRDSDAKDYQLWVVAGKENSPYPLIGHETPYSIKYNQARELSRSRSANDLDNMTALDLDTIVENISVSGSKCEFYLKQKQSPRNGQFDSPHHKPMKKHKKTQNIFNTIFRKKRVFGIPLAKICDKNLDPPEGIIKLMVQVYQHGPQTSGILRRGNNALLGKEIKEKINAGDKYHLEDHMTPTAASVNHIS</sequence>
<dbReference type="Gene3D" id="1.10.555.10">
    <property type="entry name" value="Rho GTPase activation protein"/>
    <property type="match status" value="1"/>
</dbReference>
<protein>
    <submittedName>
        <fullName evidence="1">Uncharacterized protein</fullName>
    </submittedName>
</protein>
<name>A0A8S3YL71_9EUPU</name>
<dbReference type="EMBL" id="CAJHNH020000458">
    <property type="protein sequence ID" value="CAG5117823.1"/>
    <property type="molecule type" value="Genomic_DNA"/>
</dbReference>
<dbReference type="PANTHER" id="PTHR23179:SF3">
    <property type="entry name" value="RHO GTPASE-ACTIVATING PROTEIN 20"/>
    <property type="match status" value="1"/>
</dbReference>
<organism evidence="1 2">
    <name type="scientific">Candidula unifasciata</name>
    <dbReference type="NCBI Taxonomy" id="100452"/>
    <lineage>
        <taxon>Eukaryota</taxon>
        <taxon>Metazoa</taxon>
        <taxon>Spiralia</taxon>
        <taxon>Lophotrochozoa</taxon>
        <taxon>Mollusca</taxon>
        <taxon>Gastropoda</taxon>
        <taxon>Heterobranchia</taxon>
        <taxon>Euthyneura</taxon>
        <taxon>Panpulmonata</taxon>
        <taxon>Eupulmonata</taxon>
        <taxon>Stylommatophora</taxon>
        <taxon>Helicina</taxon>
        <taxon>Helicoidea</taxon>
        <taxon>Geomitridae</taxon>
        <taxon>Candidula</taxon>
    </lineage>
</organism>
<dbReference type="GO" id="GO:0005096">
    <property type="term" value="F:GTPase activator activity"/>
    <property type="evidence" value="ECO:0007669"/>
    <property type="project" value="TreeGrafter"/>
</dbReference>
<gene>
    <name evidence="1" type="ORF">CUNI_LOCUS3381</name>
</gene>
<reference evidence="1" key="1">
    <citation type="submission" date="2021-04" db="EMBL/GenBank/DDBJ databases">
        <authorList>
            <consortium name="Molecular Ecology Group"/>
        </authorList>
    </citation>
    <scope>NUCLEOTIDE SEQUENCE</scope>
</reference>
<accession>A0A8S3YL71</accession>
<evidence type="ECO:0000313" key="1">
    <source>
        <dbReference type="EMBL" id="CAG5117823.1"/>
    </source>
</evidence>
<evidence type="ECO:0000313" key="2">
    <source>
        <dbReference type="Proteomes" id="UP000678393"/>
    </source>
</evidence>
<dbReference type="InterPro" id="IPR008936">
    <property type="entry name" value="Rho_GTPase_activation_prot"/>
</dbReference>
<dbReference type="AlphaFoldDB" id="A0A8S3YL71"/>
<dbReference type="PANTHER" id="PTHR23179">
    <property type="entry name" value="T-CELL ACTIVATION RHO GTPASE ACTIVATING PROTEIN-RELATED"/>
    <property type="match status" value="1"/>
</dbReference>
<proteinExistence type="predicted"/>